<evidence type="ECO:0000313" key="4">
    <source>
        <dbReference type="EMBL" id="TGK34669.1"/>
    </source>
</evidence>
<dbReference type="Proteomes" id="UP000298277">
    <property type="component" value="Unassembled WGS sequence"/>
</dbReference>
<reference evidence="4" key="1">
    <citation type="journal article" date="2019" name="PLoS Negl. Trop. Dis.">
        <title>Revisiting the worldwide diversity of Leptospira species in the environment.</title>
        <authorList>
            <person name="Vincent A.T."/>
            <person name="Schiettekatte O."/>
            <person name="Bourhy P."/>
            <person name="Veyrier F.J."/>
            <person name="Picardeau M."/>
        </authorList>
    </citation>
    <scope>NUCLEOTIDE SEQUENCE [LARGE SCALE GENOMIC DNA]</scope>
    <source>
        <strain evidence="4">201800299</strain>
    </source>
</reference>
<dbReference type="InterPro" id="IPR001173">
    <property type="entry name" value="Glyco_trans_2-like"/>
</dbReference>
<proteinExistence type="inferred from homology"/>
<keyword evidence="4" id="KW-0808">Transferase</keyword>
<protein>
    <submittedName>
        <fullName evidence="4">Glycosyltransferase family 2 protein</fullName>
    </submittedName>
</protein>
<evidence type="ECO:0000313" key="5">
    <source>
        <dbReference type="Proteomes" id="UP000298277"/>
    </source>
</evidence>
<dbReference type="CDD" id="cd02511">
    <property type="entry name" value="Beta4Glucosyltransferase"/>
    <property type="match status" value="1"/>
</dbReference>
<comment type="similarity">
    <text evidence="1">Belongs to the glycosyltransferase 2 family. WaaE/KdtX subfamily.</text>
</comment>
<dbReference type="GO" id="GO:0016740">
    <property type="term" value="F:transferase activity"/>
    <property type="evidence" value="ECO:0007669"/>
    <property type="project" value="UniProtKB-KW"/>
</dbReference>
<keyword evidence="2" id="KW-0812">Transmembrane</keyword>
<dbReference type="PANTHER" id="PTHR43630">
    <property type="entry name" value="POLY-BETA-1,6-N-ACETYL-D-GLUCOSAMINE SYNTHASE"/>
    <property type="match status" value="1"/>
</dbReference>
<keyword evidence="5" id="KW-1185">Reference proteome</keyword>
<evidence type="ECO:0000256" key="1">
    <source>
        <dbReference type="ARBA" id="ARBA00038494"/>
    </source>
</evidence>
<evidence type="ECO:0000256" key="2">
    <source>
        <dbReference type="SAM" id="Phobius"/>
    </source>
</evidence>
<dbReference type="Pfam" id="PF00535">
    <property type="entry name" value="Glycos_transf_2"/>
    <property type="match status" value="1"/>
</dbReference>
<dbReference type="AlphaFoldDB" id="A0A5F1YB92"/>
<dbReference type="PANTHER" id="PTHR43630:SF2">
    <property type="entry name" value="GLYCOSYLTRANSFERASE"/>
    <property type="match status" value="1"/>
</dbReference>
<feature type="transmembrane region" description="Helical" evidence="2">
    <location>
        <begin position="226"/>
        <end position="245"/>
    </location>
</feature>
<comment type="caution">
    <text evidence="4">The sequence shown here is derived from an EMBL/GenBank/DDBJ whole genome shotgun (WGS) entry which is preliminary data.</text>
</comment>
<keyword evidence="2" id="KW-1133">Transmembrane helix</keyword>
<accession>A0A5F1YB92</accession>
<dbReference type="EMBL" id="RQFA01000037">
    <property type="protein sequence ID" value="TGK34669.1"/>
    <property type="molecule type" value="Genomic_DNA"/>
</dbReference>
<evidence type="ECO:0000259" key="3">
    <source>
        <dbReference type="Pfam" id="PF00535"/>
    </source>
</evidence>
<dbReference type="OrthoDB" id="9815923at2"/>
<sequence>MPLPLSVCIITLNEEDNLERCLKPLDFASEIVIVDSGSKDKTVEIAKRYKAKVHERQFDDYVSQKNHALSLVKNRWVLTLDADEEVSPELKLEIEELFRNGEPSADGYSTPRLTWYLGKWIRHGGWYPNRRIRLFQKSKGEFGGGLVHETVQLRGICKKLNAPVYHYSYKNIGDHIRFINAYSELTAQEKYKAGKTSGLFHAFWEGFYKAFWMYTIRFGFLDGKQGFILAIFGFYYNFLKYIKLYEMNRKDKKRD</sequence>
<dbReference type="SUPFAM" id="SSF53448">
    <property type="entry name" value="Nucleotide-diphospho-sugar transferases"/>
    <property type="match status" value="1"/>
</dbReference>
<keyword evidence="2" id="KW-0472">Membrane</keyword>
<dbReference type="RefSeq" id="WP_135590025.1">
    <property type="nucleotide sequence ID" value="NZ_RQEZ01000013.1"/>
</dbReference>
<gene>
    <name evidence="4" type="ORF">EHQ17_09680</name>
</gene>
<feature type="domain" description="Glycosyltransferase 2-like" evidence="3">
    <location>
        <begin position="6"/>
        <end position="137"/>
    </location>
</feature>
<dbReference type="Gene3D" id="3.90.550.10">
    <property type="entry name" value="Spore Coat Polysaccharide Biosynthesis Protein SpsA, Chain A"/>
    <property type="match status" value="1"/>
</dbReference>
<organism evidence="4 5">
    <name type="scientific">Leptospira gomenensis</name>
    <dbReference type="NCBI Taxonomy" id="2484974"/>
    <lineage>
        <taxon>Bacteria</taxon>
        <taxon>Pseudomonadati</taxon>
        <taxon>Spirochaetota</taxon>
        <taxon>Spirochaetia</taxon>
        <taxon>Leptospirales</taxon>
        <taxon>Leptospiraceae</taxon>
        <taxon>Leptospira</taxon>
    </lineage>
</organism>
<name>A0A5F1YB92_9LEPT</name>
<dbReference type="InterPro" id="IPR029044">
    <property type="entry name" value="Nucleotide-diphossugar_trans"/>
</dbReference>